<feature type="domain" description="Ketoreductase" evidence="2">
    <location>
        <begin position="5"/>
        <end position="180"/>
    </location>
</feature>
<dbReference type="PROSITE" id="PS00061">
    <property type="entry name" value="ADH_SHORT"/>
    <property type="match status" value="1"/>
</dbReference>
<dbReference type="EMBL" id="CP061799">
    <property type="protein sequence ID" value="QTA83911.1"/>
    <property type="molecule type" value="Genomic_DNA"/>
</dbReference>
<evidence type="ECO:0000256" key="1">
    <source>
        <dbReference type="RuleBase" id="RU000363"/>
    </source>
</evidence>
<dbReference type="RefSeq" id="WP_207689692.1">
    <property type="nucleotide sequence ID" value="NZ_CP061799.1"/>
</dbReference>
<dbReference type="AlphaFoldDB" id="A0A975BEE2"/>
<dbReference type="PANTHER" id="PTHR43975:SF2">
    <property type="entry name" value="EG:BACR7A4.14 PROTEIN-RELATED"/>
    <property type="match status" value="1"/>
</dbReference>
<dbReference type="Pfam" id="PF00106">
    <property type="entry name" value="adh_short"/>
    <property type="match status" value="1"/>
</dbReference>
<comment type="similarity">
    <text evidence="1">Belongs to the short-chain dehydrogenases/reductases (SDR) family.</text>
</comment>
<organism evidence="3 4">
    <name type="scientific">Desulfonema limicola</name>
    <dbReference type="NCBI Taxonomy" id="45656"/>
    <lineage>
        <taxon>Bacteria</taxon>
        <taxon>Pseudomonadati</taxon>
        <taxon>Thermodesulfobacteriota</taxon>
        <taxon>Desulfobacteria</taxon>
        <taxon>Desulfobacterales</taxon>
        <taxon>Desulfococcaceae</taxon>
        <taxon>Desulfonema</taxon>
    </lineage>
</organism>
<sequence length="260" mass="28055">MSCVPVIIVTGASRGIGSEIARWLAKTGACLTLVARSETSLNEVAKDVKNLGGNAVVVGADIAGRDACFYAVRETLKHFGSIDGLINNAGILDPIIPIADVNPNAWTYNVEVNLFGAFYMAQAAIPELRKTKGRIINISSDAAEEPIEAWGAYCVSKAALTQFTRVLAVEELSITSISVRPGVVDTQMQAQIRKQGSMVMSQEKAAFFQRLKDEGKLMPPHIPARSIAWLALKAPKEMSGEFVEYDTPEISEPALELFGE</sequence>
<dbReference type="Proteomes" id="UP000663720">
    <property type="component" value="Chromosome"/>
</dbReference>
<dbReference type="Gene3D" id="3.40.50.720">
    <property type="entry name" value="NAD(P)-binding Rossmann-like Domain"/>
    <property type="match status" value="1"/>
</dbReference>
<dbReference type="PANTHER" id="PTHR43975">
    <property type="entry name" value="ZGC:101858"/>
    <property type="match status" value="1"/>
</dbReference>
<keyword evidence="4" id="KW-1185">Reference proteome</keyword>
<dbReference type="SUPFAM" id="SSF51735">
    <property type="entry name" value="NAD(P)-binding Rossmann-fold domains"/>
    <property type="match status" value="1"/>
</dbReference>
<accession>A0A975BEE2</accession>
<dbReference type="InterPro" id="IPR002347">
    <property type="entry name" value="SDR_fam"/>
</dbReference>
<reference evidence="3" key="1">
    <citation type="journal article" date="2021" name="Microb. Physiol.">
        <title>Proteogenomic Insights into the Physiology of Marine, Sulfate-Reducing, Filamentous Desulfonema limicola and Desulfonema magnum.</title>
        <authorList>
            <person name="Schnaars V."/>
            <person name="Wohlbrand L."/>
            <person name="Scheve S."/>
            <person name="Hinrichs C."/>
            <person name="Reinhardt R."/>
            <person name="Rabus R."/>
        </authorList>
    </citation>
    <scope>NUCLEOTIDE SEQUENCE</scope>
    <source>
        <strain evidence="3">5ac10</strain>
    </source>
</reference>
<gene>
    <name evidence="3" type="ORF">dnl_63350</name>
</gene>
<evidence type="ECO:0000259" key="2">
    <source>
        <dbReference type="SMART" id="SM00822"/>
    </source>
</evidence>
<dbReference type="PRINTS" id="PR00080">
    <property type="entry name" value="SDRFAMILY"/>
</dbReference>
<name>A0A975BEE2_9BACT</name>
<evidence type="ECO:0000313" key="3">
    <source>
        <dbReference type="EMBL" id="QTA83911.1"/>
    </source>
</evidence>
<dbReference type="KEGG" id="dli:dnl_63350"/>
<proteinExistence type="inferred from homology"/>
<dbReference type="InterPro" id="IPR020904">
    <property type="entry name" value="Sc_DH/Rdtase_CS"/>
</dbReference>
<dbReference type="InterPro" id="IPR057326">
    <property type="entry name" value="KR_dom"/>
</dbReference>
<evidence type="ECO:0000313" key="4">
    <source>
        <dbReference type="Proteomes" id="UP000663720"/>
    </source>
</evidence>
<protein>
    <submittedName>
        <fullName evidence="3">Short chain dehydrogenase domain-containing protein</fullName>
    </submittedName>
</protein>
<dbReference type="InterPro" id="IPR036291">
    <property type="entry name" value="NAD(P)-bd_dom_sf"/>
</dbReference>
<dbReference type="PRINTS" id="PR00081">
    <property type="entry name" value="GDHRDH"/>
</dbReference>
<dbReference type="SMART" id="SM00822">
    <property type="entry name" value="PKS_KR"/>
    <property type="match status" value="1"/>
</dbReference>